<sequence>MSHTSPASLQKDDLVILISASGSTGTIISTATQLHYKHIKTLAITNKIDTPLHQLVTAACSTNIPEHIYNGFDISARSLIMFILDLIFNFYVQLNQNKN</sequence>
<dbReference type="Pfam" id="PF01380">
    <property type="entry name" value="SIS"/>
    <property type="match status" value="1"/>
</dbReference>
<evidence type="ECO:0000259" key="1">
    <source>
        <dbReference type="PROSITE" id="PS51464"/>
    </source>
</evidence>
<dbReference type="GO" id="GO:1901135">
    <property type="term" value="P:carbohydrate derivative metabolic process"/>
    <property type="evidence" value="ECO:0007669"/>
    <property type="project" value="InterPro"/>
</dbReference>
<accession>A0A5R8QHE3</accession>
<dbReference type="Gene3D" id="3.40.50.10490">
    <property type="entry name" value="Glucose-6-phosphate isomerase like protein, domain 1"/>
    <property type="match status" value="1"/>
</dbReference>
<dbReference type="GO" id="GO:0003677">
    <property type="term" value="F:DNA binding"/>
    <property type="evidence" value="ECO:0007669"/>
    <property type="project" value="InterPro"/>
</dbReference>
<dbReference type="InterPro" id="IPR046348">
    <property type="entry name" value="SIS_dom_sf"/>
</dbReference>
<dbReference type="Proteomes" id="UP000306912">
    <property type="component" value="Unassembled WGS sequence"/>
</dbReference>
<dbReference type="InterPro" id="IPR001347">
    <property type="entry name" value="SIS_dom"/>
</dbReference>
<dbReference type="CDD" id="cd05013">
    <property type="entry name" value="SIS_RpiR"/>
    <property type="match status" value="1"/>
</dbReference>
<dbReference type="SUPFAM" id="SSF53697">
    <property type="entry name" value="SIS domain"/>
    <property type="match status" value="1"/>
</dbReference>
<gene>
    <name evidence="2" type="ORF">FEZ08_03475</name>
</gene>
<evidence type="ECO:0000313" key="2">
    <source>
        <dbReference type="EMBL" id="TLG76687.1"/>
    </source>
</evidence>
<organism evidence="2 3">
    <name type="scientific">Culicoidibacter larvae</name>
    <dbReference type="NCBI Taxonomy" id="2579976"/>
    <lineage>
        <taxon>Bacteria</taxon>
        <taxon>Bacillati</taxon>
        <taxon>Bacillota</taxon>
        <taxon>Culicoidibacteria</taxon>
        <taxon>Culicoidibacterales</taxon>
        <taxon>Culicoidibacteraceae</taxon>
        <taxon>Culicoidibacter</taxon>
    </lineage>
</organism>
<dbReference type="PROSITE" id="PS51464">
    <property type="entry name" value="SIS"/>
    <property type="match status" value="1"/>
</dbReference>
<proteinExistence type="predicted"/>
<comment type="caution">
    <text evidence="2">The sequence shown here is derived from an EMBL/GenBank/DDBJ whole genome shotgun (WGS) entry which is preliminary data.</text>
</comment>
<dbReference type="GO" id="GO:0003700">
    <property type="term" value="F:DNA-binding transcription factor activity"/>
    <property type="evidence" value="ECO:0007669"/>
    <property type="project" value="InterPro"/>
</dbReference>
<keyword evidence="3" id="KW-1185">Reference proteome</keyword>
<dbReference type="InterPro" id="IPR047640">
    <property type="entry name" value="RpiR-like"/>
</dbReference>
<dbReference type="GO" id="GO:0097367">
    <property type="term" value="F:carbohydrate derivative binding"/>
    <property type="evidence" value="ECO:0007669"/>
    <property type="project" value="InterPro"/>
</dbReference>
<dbReference type="InterPro" id="IPR035472">
    <property type="entry name" value="RpiR-like_SIS"/>
</dbReference>
<protein>
    <submittedName>
        <fullName evidence="2">MurR/RpiR family transcriptional regulator</fullName>
    </submittedName>
</protein>
<evidence type="ECO:0000313" key="3">
    <source>
        <dbReference type="Proteomes" id="UP000306912"/>
    </source>
</evidence>
<dbReference type="InParanoid" id="A0A5R8QHE3"/>
<reference evidence="2 3" key="1">
    <citation type="submission" date="2019-05" db="EMBL/GenBank/DDBJ databases">
        <title>Culicoidintestinum kansasii gen. nov., sp. nov. from the gastrointestinal tract of the biting midge, Culicoides sonorensis.</title>
        <authorList>
            <person name="Neupane S."/>
            <person name="Ghosh A."/>
            <person name="Gunther S."/>
            <person name="Martin K."/>
            <person name="Zurek L."/>
        </authorList>
    </citation>
    <scope>NUCLEOTIDE SEQUENCE [LARGE SCALE GENOMIC DNA]</scope>
    <source>
        <strain evidence="2 3">CS-1</strain>
    </source>
</reference>
<dbReference type="EMBL" id="VBWP01000002">
    <property type="protein sequence ID" value="TLG76687.1"/>
    <property type="molecule type" value="Genomic_DNA"/>
</dbReference>
<dbReference type="AlphaFoldDB" id="A0A5R8QHE3"/>
<dbReference type="RefSeq" id="WP_138190324.1">
    <property type="nucleotide sequence ID" value="NZ_VBWP01000002.1"/>
</dbReference>
<dbReference type="PANTHER" id="PTHR30514:SF10">
    <property type="entry name" value="MURR_RPIR FAMILY TRANSCRIPTIONAL REGULATOR"/>
    <property type="match status" value="1"/>
</dbReference>
<name>A0A5R8QHE3_9FIRM</name>
<dbReference type="PANTHER" id="PTHR30514">
    <property type="entry name" value="GLUCOKINASE"/>
    <property type="match status" value="1"/>
</dbReference>
<feature type="domain" description="SIS" evidence="1">
    <location>
        <begin position="1"/>
        <end position="97"/>
    </location>
</feature>